<comment type="similarity">
    <text evidence="2">Belongs to the RLP family.</text>
</comment>
<evidence type="ECO:0000256" key="10">
    <source>
        <dbReference type="ARBA" id="ARBA00023136"/>
    </source>
</evidence>
<proteinExistence type="inferred from homology"/>
<keyword evidence="3" id="KW-0433">Leucine-rich repeat</keyword>
<dbReference type="InterPro" id="IPR032675">
    <property type="entry name" value="LRR_dom_sf"/>
</dbReference>
<evidence type="ECO:0000313" key="14">
    <source>
        <dbReference type="Proteomes" id="UP000032180"/>
    </source>
</evidence>
<dbReference type="GO" id="GO:0009742">
    <property type="term" value="P:brassinosteroid mediated signaling pathway"/>
    <property type="evidence" value="ECO:0007669"/>
    <property type="project" value="UniProtKB-KW"/>
</dbReference>
<reference evidence="13 14" key="1">
    <citation type="submission" date="2012-08" db="EMBL/GenBank/DDBJ databases">
        <title>Oryza genome evolution.</title>
        <authorList>
            <person name="Wing R.A."/>
        </authorList>
    </citation>
    <scope>NUCLEOTIDE SEQUENCE</scope>
</reference>
<evidence type="ECO:0000256" key="4">
    <source>
        <dbReference type="ARBA" id="ARBA00022626"/>
    </source>
</evidence>
<evidence type="ECO:0000256" key="8">
    <source>
        <dbReference type="ARBA" id="ARBA00022840"/>
    </source>
</evidence>
<dbReference type="Gramene" id="LPERR10G09360.1">
    <property type="protein sequence ID" value="LPERR10G09360.1"/>
    <property type="gene ID" value="LPERR10G09360"/>
</dbReference>
<dbReference type="eggNOG" id="KOG0619">
    <property type="taxonomic scope" value="Eukaryota"/>
</dbReference>
<evidence type="ECO:0000256" key="9">
    <source>
        <dbReference type="ARBA" id="ARBA00022989"/>
    </source>
</evidence>
<dbReference type="AlphaFoldDB" id="A0A0D9XKG4"/>
<evidence type="ECO:0008006" key="15">
    <source>
        <dbReference type="Google" id="ProtNLM"/>
    </source>
</evidence>
<dbReference type="GO" id="GO:0016020">
    <property type="term" value="C:membrane"/>
    <property type="evidence" value="ECO:0007669"/>
    <property type="project" value="UniProtKB-SubCell"/>
</dbReference>
<name>A0A0D9XKG4_9ORYZ</name>
<dbReference type="EnsemblPlants" id="LPERR10G09360.1">
    <property type="protein sequence ID" value="LPERR10G09360.1"/>
    <property type="gene ID" value="LPERR10G09360"/>
</dbReference>
<dbReference type="Proteomes" id="UP000032180">
    <property type="component" value="Chromosome 10"/>
</dbReference>
<feature type="transmembrane region" description="Helical" evidence="12">
    <location>
        <begin position="239"/>
        <end position="260"/>
    </location>
</feature>
<evidence type="ECO:0000313" key="13">
    <source>
        <dbReference type="EnsemblPlants" id="LPERR10G09360.1"/>
    </source>
</evidence>
<dbReference type="Pfam" id="PF12799">
    <property type="entry name" value="LRR_4"/>
    <property type="match status" value="1"/>
</dbReference>
<organism evidence="13 14">
    <name type="scientific">Leersia perrieri</name>
    <dbReference type="NCBI Taxonomy" id="77586"/>
    <lineage>
        <taxon>Eukaryota</taxon>
        <taxon>Viridiplantae</taxon>
        <taxon>Streptophyta</taxon>
        <taxon>Embryophyta</taxon>
        <taxon>Tracheophyta</taxon>
        <taxon>Spermatophyta</taxon>
        <taxon>Magnoliopsida</taxon>
        <taxon>Liliopsida</taxon>
        <taxon>Poales</taxon>
        <taxon>Poaceae</taxon>
        <taxon>BOP clade</taxon>
        <taxon>Oryzoideae</taxon>
        <taxon>Oryzeae</taxon>
        <taxon>Oryzinae</taxon>
        <taxon>Leersia</taxon>
    </lineage>
</organism>
<dbReference type="InterPro" id="IPR025875">
    <property type="entry name" value="Leu-rich_rpt_4"/>
</dbReference>
<dbReference type="Pfam" id="PF00560">
    <property type="entry name" value="LRR_1"/>
    <property type="match status" value="4"/>
</dbReference>
<keyword evidence="7" id="KW-0547">Nucleotide-binding</keyword>
<keyword evidence="4" id="KW-1070">Brassinosteroid signaling pathway</keyword>
<evidence type="ECO:0000256" key="2">
    <source>
        <dbReference type="ARBA" id="ARBA00009592"/>
    </source>
</evidence>
<evidence type="ECO:0000256" key="12">
    <source>
        <dbReference type="SAM" id="Phobius"/>
    </source>
</evidence>
<reference evidence="14" key="2">
    <citation type="submission" date="2013-12" db="EMBL/GenBank/DDBJ databases">
        <authorList>
            <person name="Yu Y."/>
            <person name="Lee S."/>
            <person name="de Baynast K."/>
            <person name="Wissotski M."/>
            <person name="Liu L."/>
            <person name="Talag J."/>
            <person name="Goicoechea J."/>
            <person name="Angelova A."/>
            <person name="Jetty R."/>
            <person name="Kudrna D."/>
            <person name="Golser W."/>
            <person name="Rivera L."/>
            <person name="Zhang J."/>
            <person name="Wing R."/>
        </authorList>
    </citation>
    <scope>NUCLEOTIDE SEQUENCE</scope>
</reference>
<dbReference type="PANTHER" id="PTHR48065:SF68">
    <property type="entry name" value="LEUCINE-RICH REPEAT-CONTAINING N-TERMINAL PLANT-TYPE DOMAIN-CONTAINING PROTEIN"/>
    <property type="match status" value="1"/>
</dbReference>
<evidence type="ECO:0000256" key="7">
    <source>
        <dbReference type="ARBA" id="ARBA00022741"/>
    </source>
</evidence>
<keyword evidence="6" id="KW-0677">Repeat</keyword>
<keyword evidence="14" id="KW-1185">Reference proteome</keyword>
<dbReference type="InterPro" id="IPR001611">
    <property type="entry name" value="Leu-rich_rpt"/>
</dbReference>
<dbReference type="HOGENOM" id="CLU_000288_18_11_1"/>
<protein>
    <recommendedName>
        <fullName evidence="15">Leucine-rich repeat-containing N-terminal plant-type domain-containing protein</fullName>
    </recommendedName>
</protein>
<keyword evidence="9 12" id="KW-1133">Transmembrane helix</keyword>
<evidence type="ECO:0000256" key="3">
    <source>
        <dbReference type="ARBA" id="ARBA00022614"/>
    </source>
</evidence>
<evidence type="ECO:0000256" key="6">
    <source>
        <dbReference type="ARBA" id="ARBA00022737"/>
    </source>
</evidence>
<dbReference type="STRING" id="77586.A0A0D9XKG4"/>
<dbReference type="GO" id="GO:0005524">
    <property type="term" value="F:ATP binding"/>
    <property type="evidence" value="ECO:0007669"/>
    <property type="project" value="UniProtKB-KW"/>
</dbReference>
<dbReference type="Gene3D" id="3.80.10.10">
    <property type="entry name" value="Ribonuclease Inhibitor"/>
    <property type="match status" value="1"/>
</dbReference>
<dbReference type="PRINTS" id="PR00019">
    <property type="entry name" value="LEURICHRPT"/>
</dbReference>
<evidence type="ECO:0000256" key="5">
    <source>
        <dbReference type="ARBA" id="ARBA00022692"/>
    </source>
</evidence>
<dbReference type="FunFam" id="3.80.10.10:FF:000111">
    <property type="entry name" value="LRR receptor-like serine/threonine-protein kinase ERECTA"/>
    <property type="match status" value="1"/>
</dbReference>
<keyword evidence="11" id="KW-0325">Glycoprotein</keyword>
<dbReference type="SUPFAM" id="SSF52058">
    <property type="entry name" value="L domain-like"/>
    <property type="match status" value="1"/>
</dbReference>
<evidence type="ECO:0000256" key="1">
    <source>
        <dbReference type="ARBA" id="ARBA00004167"/>
    </source>
</evidence>
<evidence type="ECO:0000256" key="11">
    <source>
        <dbReference type="ARBA" id="ARBA00023180"/>
    </source>
</evidence>
<reference evidence="13" key="3">
    <citation type="submission" date="2015-04" db="UniProtKB">
        <authorList>
            <consortium name="EnsemblPlants"/>
        </authorList>
    </citation>
    <scope>IDENTIFICATION</scope>
</reference>
<accession>A0A0D9XKG4</accession>
<sequence length="298" mass="33367">MFSGDIPPWICKDLPSLKILSLKSNNFTGEIPSDLSYLSQLQLLDMSNNGLIGLIPRSFGNLSSMKNPKIISSETSFNGSIYKDRIDIIWKGQELTFQKTIQLITGIDLSGNSLSECIPDDLTNLQGLRFLNLSKNNLSCGIPEDIGSLKNLESLDLSSNGFSGQIPSSLTSISTLAILNLSNNHLSGKIPTGNQLQTLTDPSIYINNFGLCGFPLNISCTNYSLASDERYCRTCEDQYLYYFRMAGVIFGFWLWFGMFFSIRTLRYVIFCFVDGMDCKKRWAFSKLLESLDFSVDKL</sequence>
<keyword evidence="8" id="KW-0067">ATP-binding</keyword>
<comment type="subcellular location">
    <subcellularLocation>
        <location evidence="1">Membrane</location>
        <topology evidence="1">Single-pass membrane protein</topology>
    </subcellularLocation>
</comment>
<keyword evidence="5 12" id="KW-0812">Transmembrane</keyword>
<keyword evidence="10 12" id="KW-0472">Membrane</keyword>
<dbReference type="PANTHER" id="PTHR48065">
    <property type="entry name" value="OS10G0469600 PROTEIN"/>
    <property type="match status" value="1"/>
</dbReference>